<dbReference type="InterPro" id="IPR003819">
    <property type="entry name" value="TauD/TfdA-like"/>
</dbReference>
<name>A0A7C9VV65_9PSEU</name>
<proteinExistence type="inferred from homology"/>
<dbReference type="Gene3D" id="3.60.130.10">
    <property type="entry name" value="Clavaminate synthase-like"/>
    <property type="match status" value="1"/>
</dbReference>
<comment type="cofactor">
    <cofactor evidence="1">
        <name>Fe(2+)</name>
        <dbReference type="ChEBI" id="CHEBI:29033"/>
    </cofactor>
</comment>
<dbReference type="GO" id="GO:0046872">
    <property type="term" value="F:metal ion binding"/>
    <property type="evidence" value="ECO:0007669"/>
    <property type="project" value="UniProtKB-KW"/>
</dbReference>
<dbReference type="GO" id="GO:0016706">
    <property type="term" value="F:2-oxoglutarate-dependent dioxygenase activity"/>
    <property type="evidence" value="ECO:0007669"/>
    <property type="project" value="TreeGrafter"/>
</dbReference>
<comment type="caution">
    <text evidence="8">The sequence shown here is derived from an EMBL/GenBank/DDBJ whole genome shotgun (WGS) entry which is preliminary data.</text>
</comment>
<sequence length="324" mass="35928">MATDTIASAADLDVRRVAGYIGAEIHGIDLSNTLDDATVAAIRTALLTHKVLFFPGQKLDHRTQIAFASQFGDLMARARPQSGGELDEFPQVWTISPEKDVEAYGFDHEEHYRSRQHSGFGGWHTDLSTAANPPAASVLRCDRVPLYGGDTQWANLVAAYEGLPGSLQRFVDGLQAEHTFFAAYDMNPFDERDRTILDQVNKNPQVAVHPVVRVHPETGEKALFVNPARVNRIVGLSPVESRHVLSMLFREVTRPAYTVRYAWTPGAVAFWDNRSTIHMGIGDYAHTNDPRTLHRVTLLGDKPVGPDGFTSHKVAGREFTAYRP</sequence>
<dbReference type="RefSeq" id="WP_166051256.1">
    <property type="nucleotide sequence ID" value="NZ_JAAMPJ010000009.1"/>
</dbReference>
<dbReference type="PANTHER" id="PTHR30468">
    <property type="entry name" value="ALPHA-KETOGLUTARATE-DEPENDENT SULFONATE DIOXYGENASE"/>
    <property type="match status" value="1"/>
</dbReference>
<evidence type="ECO:0000256" key="5">
    <source>
        <dbReference type="ARBA" id="ARBA00023002"/>
    </source>
</evidence>
<dbReference type="Pfam" id="PF02668">
    <property type="entry name" value="TauD"/>
    <property type="match status" value="1"/>
</dbReference>
<organism evidence="8 9">
    <name type="scientific">Lentzea alba</name>
    <dbReference type="NCBI Taxonomy" id="2714351"/>
    <lineage>
        <taxon>Bacteria</taxon>
        <taxon>Bacillati</taxon>
        <taxon>Actinomycetota</taxon>
        <taxon>Actinomycetes</taxon>
        <taxon>Pseudonocardiales</taxon>
        <taxon>Pseudonocardiaceae</taxon>
        <taxon>Lentzea</taxon>
    </lineage>
</organism>
<keyword evidence="9" id="KW-1185">Reference proteome</keyword>
<keyword evidence="5" id="KW-0560">Oxidoreductase</keyword>
<evidence type="ECO:0000256" key="2">
    <source>
        <dbReference type="ARBA" id="ARBA00005896"/>
    </source>
</evidence>
<protein>
    <submittedName>
        <fullName evidence="8">TauD/TfdA family dioxygenase</fullName>
    </submittedName>
</protein>
<evidence type="ECO:0000256" key="1">
    <source>
        <dbReference type="ARBA" id="ARBA00001954"/>
    </source>
</evidence>
<evidence type="ECO:0000313" key="8">
    <source>
        <dbReference type="EMBL" id="NGY63135.1"/>
    </source>
</evidence>
<dbReference type="AlphaFoldDB" id="A0A7C9VV65"/>
<gene>
    <name evidence="8" type="ORF">G7043_29875</name>
</gene>
<feature type="domain" description="TauD/TfdA-like" evidence="7">
    <location>
        <begin position="14"/>
        <end position="297"/>
    </location>
</feature>
<evidence type="ECO:0000256" key="6">
    <source>
        <dbReference type="ARBA" id="ARBA00023004"/>
    </source>
</evidence>
<reference evidence="8 9" key="1">
    <citation type="submission" date="2020-03" db="EMBL/GenBank/DDBJ databases">
        <title>Isolation and identification of active actinomycetes.</title>
        <authorList>
            <person name="Sun X."/>
        </authorList>
    </citation>
    <scope>NUCLEOTIDE SEQUENCE [LARGE SCALE GENOMIC DNA]</scope>
    <source>
        <strain evidence="8 9">NEAU-D13</strain>
    </source>
</reference>
<evidence type="ECO:0000259" key="7">
    <source>
        <dbReference type="Pfam" id="PF02668"/>
    </source>
</evidence>
<dbReference type="SUPFAM" id="SSF51197">
    <property type="entry name" value="Clavaminate synthase-like"/>
    <property type="match status" value="1"/>
</dbReference>
<comment type="similarity">
    <text evidence="2">Belongs to the TfdA dioxygenase family.</text>
</comment>
<evidence type="ECO:0000256" key="3">
    <source>
        <dbReference type="ARBA" id="ARBA00022723"/>
    </source>
</evidence>
<evidence type="ECO:0000313" key="9">
    <source>
        <dbReference type="Proteomes" id="UP000481360"/>
    </source>
</evidence>
<dbReference type="EMBL" id="JAAMPJ010000009">
    <property type="protein sequence ID" value="NGY63135.1"/>
    <property type="molecule type" value="Genomic_DNA"/>
</dbReference>
<keyword evidence="4 8" id="KW-0223">Dioxygenase</keyword>
<keyword evidence="6" id="KW-0408">Iron</keyword>
<dbReference type="InterPro" id="IPR042098">
    <property type="entry name" value="TauD-like_sf"/>
</dbReference>
<dbReference type="GO" id="GO:0005737">
    <property type="term" value="C:cytoplasm"/>
    <property type="evidence" value="ECO:0007669"/>
    <property type="project" value="TreeGrafter"/>
</dbReference>
<dbReference type="InterPro" id="IPR051323">
    <property type="entry name" value="AtsK-like"/>
</dbReference>
<accession>A0A7C9VV65</accession>
<evidence type="ECO:0000256" key="4">
    <source>
        <dbReference type="ARBA" id="ARBA00022964"/>
    </source>
</evidence>
<dbReference type="Proteomes" id="UP000481360">
    <property type="component" value="Unassembled WGS sequence"/>
</dbReference>
<keyword evidence="3" id="KW-0479">Metal-binding</keyword>
<dbReference type="PANTHER" id="PTHR30468:SF5">
    <property type="entry name" value="ALPHA-KETOGLUTARATE-DEPENDENT SULFATE ESTER DIOXYGENASE"/>
    <property type="match status" value="1"/>
</dbReference>